<keyword evidence="10" id="KW-0472">Membrane</keyword>
<keyword evidence="7" id="KW-0999">Mitochondrion inner membrane</keyword>
<name>A0A914A0R6_PATMI</name>
<evidence type="ECO:0000256" key="7">
    <source>
        <dbReference type="ARBA" id="ARBA00022792"/>
    </source>
</evidence>
<comment type="function">
    <text evidence="1">Accessory subunit of the mitochondrial membrane respiratory chain NADH dehydrogenase (Complex I), that is believed not to be involved in catalysis. Complex I functions in the transfer of electrons from NADH to the respiratory chain. The immediate electron acceptor for the enzyme is believed to be ubiquinone.</text>
</comment>
<evidence type="ECO:0000256" key="3">
    <source>
        <dbReference type="ARBA" id="ARBA00004637"/>
    </source>
</evidence>
<dbReference type="OMA" id="KIAARCH"/>
<sequence length="95" mass="11323">MPFLHVQDWDKQFIGLQYPESPVLEKPRCADLELDWLRCADGLGWKRAKKECKVEMEDFWECAQGTKKMARYHTILKERKKQMAEGKYTPPPEHQ</sequence>
<evidence type="ECO:0000256" key="4">
    <source>
        <dbReference type="ARBA" id="ARBA00007372"/>
    </source>
</evidence>
<dbReference type="OrthoDB" id="9992197at2759"/>
<dbReference type="InterPro" id="IPR019342">
    <property type="entry name" value="NADH_UbQ_OxRdtase_FeS-su5"/>
</dbReference>
<dbReference type="GO" id="GO:0005743">
    <property type="term" value="C:mitochondrial inner membrane"/>
    <property type="evidence" value="ECO:0007669"/>
    <property type="project" value="UniProtKB-SubCell"/>
</dbReference>
<keyword evidence="6" id="KW-0679">Respiratory chain</keyword>
<dbReference type="RefSeq" id="XP_038056931.1">
    <property type="nucleotide sequence ID" value="XM_038201003.1"/>
</dbReference>
<dbReference type="Proteomes" id="UP000887568">
    <property type="component" value="Unplaced"/>
</dbReference>
<keyword evidence="9" id="KW-0496">Mitochondrion</keyword>
<dbReference type="PANTHER" id="PTHR21268:SF2">
    <property type="entry name" value="NADH DEHYDROGENASE [UBIQUINONE] IRON-SULFUR PROTEIN 5"/>
    <property type="match status" value="1"/>
</dbReference>
<evidence type="ECO:0008006" key="15">
    <source>
        <dbReference type="Google" id="ProtNLM"/>
    </source>
</evidence>
<feature type="disulfide bond" evidence="12">
    <location>
        <begin position="39"/>
        <end position="52"/>
    </location>
</feature>
<dbReference type="Pfam" id="PF10200">
    <property type="entry name" value="Ndufs5"/>
    <property type="match status" value="1"/>
</dbReference>
<keyword evidence="8" id="KW-0249">Electron transport</keyword>
<comment type="subcellular location">
    <subcellularLocation>
        <location evidence="3">Mitochondrion inner membrane</location>
        <topology evidence="3">Peripheral membrane protein</topology>
    </subcellularLocation>
    <subcellularLocation>
        <location evidence="2">Mitochondrion intermembrane space</location>
    </subcellularLocation>
</comment>
<protein>
    <recommendedName>
        <fullName evidence="15">NADH dehydrogenase [ubiquinone] iron-sulfur protein 5</fullName>
    </recommendedName>
</protein>
<comment type="similarity">
    <text evidence="4">Belongs to the complex I NDUFS5 subunit family.</text>
</comment>
<evidence type="ECO:0000256" key="1">
    <source>
        <dbReference type="ARBA" id="ARBA00003195"/>
    </source>
</evidence>
<dbReference type="EnsemblMetazoa" id="XM_038201003.1">
    <property type="protein sequence ID" value="XP_038056931.1"/>
    <property type="gene ID" value="LOC119728681"/>
</dbReference>
<evidence type="ECO:0000256" key="12">
    <source>
        <dbReference type="PIRSR" id="PIRSR619342-50"/>
    </source>
</evidence>
<accession>A0A914A0R6</accession>
<keyword evidence="5" id="KW-0813">Transport</keyword>
<feature type="disulfide bond" evidence="12">
    <location>
        <begin position="29"/>
        <end position="62"/>
    </location>
</feature>
<evidence type="ECO:0000256" key="2">
    <source>
        <dbReference type="ARBA" id="ARBA00004569"/>
    </source>
</evidence>
<dbReference type="PANTHER" id="PTHR21268">
    <property type="entry name" value="NADH DEHYDROGENASE [UBIQUINONE] IRON-SULFUR PROTEIN 5"/>
    <property type="match status" value="1"/>
</dbReference>
<evidence type="ECO:0000256" key="5">
    <source>
        <dbReference type="ARBA" id="ARBA00022448"/>
    </source>
</evidence>
<organism evidence="13 14">
    <name type="scientific">Patiria miniata</name>
    <name type="common">Bat star</name>
    <name type="synonym">Asterina miniata</name>
    <dbReference type="NCBI Taxonomy" id="46514"/>
    <lineage>
        <taxon>Eukaryota</taxon>
        <taxon>Metazoa</taxon>
        <taxon>Echinodermata</taxon>
        <taxon>Eleutherozoa</taxon>
        <taxon>Asterozoa</taxon>
        <taxon>Asteroidea</taxon>
        <taxon>Valvatacea</taxon>
        <taxon>Valvatida</taxon>
        <taxon>Asterinidae</taxon>
        <taxon>Patiria</taxon>
    </lineage>
</organism>
<proteinExistence type="inferred from homology"/>
<evidence type="ECO:0000256" key="8">
    <source>
        <dbReference type="ARBA" id="ARBA00022982"/>
    </source>
</evidence>
<dbReference type="AlphaFoldDB" id="A0A914A0R6"/>
<evidence type="ECO:0000256" key="10">
    <source>
        <dbReference type="ARBA" id="ARBA00023136"/>
    </source>
</evidence>
<reference evidence="13" key="1">
    <citation type="submission" date="2022-11" db="UniProtKB">
        <authorList>
            <consortium name="EnsemblMetazoa"/>
        </authorList>
    </citation>
    <scope>IDENTIFICATION</scope>
</reference>
<evidence type="ECO:0000256" key="11">
    <source>
        <dbReference type="ARBA" id="ARBA00023157"/>
    </source>
</evidence>
<evidence type="ECO:0000256" key="6">
    <source>
        <dbReference type="ARBA" id="ARBA00022660"/>
    </source>
</evidence>
<evidence type="ECO:0000313" key="13">
    <source>
        <dbReference type="EnsemblMetazoa" id="XP_038056931.1"/>
    </source>
</evidence>
<keyword evidence="11 12" id="KW-1015">Disulfide bond</keyword>
<dbReference type="GeneID" id="119728681"/>
<evidence type="ECO:0000256" key="9">
    <source>
        <dbReference type="ARBA" id="ARBA00023128"/>
    </source>
</evidence>
<dbReference type="GO" id="GO:0005758">
    <property type="term" value="C:mitochondrial intermembrane space"/>
    <property type="evidence" value="ECO:0007669"/>
    <property type="project" value="UniProtKB-SubCell"/>
</dbReference>
<keyword evidence="14" id="KW-1185">Reference proteome</keyword>
<evidence type="ECO:0000313" key="14">
    <source>
        <dbReference type="Proteomes" id="UP000887568"/>
    </source>
</evidence>